<keyword evidence="1" id="KW-0812">Transmembrane</keyword>
<protein>
    <submittedName>
        <fullName evidence="2">Uncharacterized protein</fullName>
    </submittedName>
</protein>
<dbReference type="EMBL" id="CM010718">
    <property type="protein sequence ID" value="RZC59777.1"/>
    <property type="molecule type" value="Genomic_DNA"/>
</dbReference>
<evidence type="ECO:0000313" key="2">
    <source>
        <dbReference type="EMBL" id="RZC59777.1"/>
    </source>
</evidence>
<gene>
    <name evidence="2" type="ORF">C5167_007079</name>
</gene>
<feature type="transmembrane region" description="Helical" evidence="1">
    <location>
        <begin position="90"/>
        <end position="108"/>
    </location>
</feature>
<dbReference type="AlphaFoldDB" id="A0A4Y7JG54"/>
<evidence type="ECO:0000256" key="1">
    <source>
        <dbReference type="SAM" id="Phobius"/>
    </source>
</evidence>
<sequence length="121" mass="14196">MRLYQSLINMLISSNKYSWILLARLKYSPGKLQDRLLLKLSFSLFPLVLSTRPDCLWFCPFNKTDWPGMVDTILEFALAQKDCFRGLAQCWWILVEVITCIAFFVHALDHHVLPSVNFNWL</sequence>
<organism evidence="2 3">
    <name type="scientific">Papaver somniferum</name>
    <name type="common">Opium poppy</name>
    <dbReference type="NCBI Taxonomy" id="3469"/>
    <lineage>
        <taxon>Eukaryota</taxon>
        <taxon>Viridiplantae</taxon>
        <taxon>Streptophyta</taxon>
        <taxon>Embryophyta</taxon>
        <taxon>Tracheophyta</taxon>
        <taxon>Spermatophyta</taxon>
        <taxon>Magnoliopsida</taxon>
        <taxon>Ranunculales</taxon>
        <taxon>Papaveraceae</taxon>
        <taxon>Papaveroideae</taxon>
        <taxon>Papaver</taxon>
    </lineage>
</organism>
<proteinExistence type="predicted"/>
<dbReference type="Proteomes" id="UP000316621">
    <property type="component" value="Chromosome 4"/>
</dbReference>
<evidence type="ECO:0000313" key="3">
    <source>
        <dbReference type="Proteomes" id="UP000316621"/>
    </source>
</evidence>
<keyword evidence="1" id="KW-0472">Membrane</keyword>
<accession>A0A4Y7JG54</accession>
<reference evidence="2 3" key="1">
    <citation type="journal article" date="2018" name="Science">
        <title>The opium poppy genome and morphinan production.</title>
        <authorList>
            <person name="Guo L."/>
            <person name="Winzer T."/>
            <person name="Yang X."/>
            <person name="Li Y."/>
            <person name="Ning Z."/>
            <person name="He Z."/>
            <person name="Teodor R."/>
            <person name="Lu Y."/>
            <person name="Bowser T.A."/>
            <person name="Graham I.A."/>
            <person name="Ye K."/>
        </authorList>
    </citation>
    <scope>NUCLEOTIDE SEQUENCE [LARGE SCALE GENOMIC DNA]</scope>
    <source>
        <strain evidence="3">cv. HN1</strain>
        <tissue evidence="2">Leaves</tissue>
    </source>
</reference>
<keyword evidence="1" id="KW-1133">Transmembrane helix</keyword>
<name>A0A4Y7JG54_PAPSO</name>
<keyword evidence="3" id="KW-1185">Reference proteome</keyword>
<dbReference type="Gramene" id="RZC59777">
    <property type="protein sequence ID" value="RZC59777"/>
    <property type="gene ID" value="C5167_007079"/>
</dbReference>